<accession>A0A8S5LDY1</accession>
<protein>
    <submittedName>
        <fullName evidence="1">Uncharacterized protein</fullName>
    </submittedName>
</protein>
<name>A0A8S5LDY1_9CAUD</name>
<organism evidence="1">
    <name type="scientific">Siphoviridae sp. ctb8U30</name>
    <dbReference type="NCBI Taxonomy" id="2823588"/>
    <lineage>
        <taxon>Viruses</taxon>
        <taxon>Duplodnaviria</taxon>
        <taxon>Heunggongvirae</taxon>
        <taxon>Uroviricota</taxon>
        <taxon>Caudoviricetes</taxon>
    </lineage>
</organism>
<sequence length="34" mass="3776">MYFCASHAKNRQTRKPTEDILSSVGLSGSFFILA</sequence>
<evidence type="ECO:0000313" key="1">
    <source>
        <dbReference type="EMBL" id="DAD68228.1"/>
    </source>
</evidence>
<proteinExistence type="predicted"/>
<reference evidence="1" key="1">
    <citation type="journal article" date="2021" name="Proc. Natl. Acad. Sci. U.S.A.">
        <title>A Catalog of Tens of Thousands of Viruses from Human Metagenomes Reveals Hidden Associations with Chronic Diseases.</title>
        <authorList>
            <person name="Tisza M.J."/>
            <person name="Buck C.B."/>
        </authorList>
    </citation>
    <scope>NUCLEOTIDE SEQUENCE</scope>
    <source>
        <strain evidence="1">Ctb8U30</strain>
    </source>
</reference>
<dbReference type="EMBL" id="BK014697">
    <property type="protein sequence ID" value="DAD68228.1"/>
    <property type="molecule type" value="Genomic_DNA"/>
</dbReference>